<evidence type="ECO:0000313" key="5">
    <source>
        <dbReference type="Proteomes" id="UP000594454"/>
    </source>
</evidence>
<dbReference type="InterPro" id="IPR020904">
    <property type="entry name" value="Sc_DH/Rdtase_CS"/>
</dbReference>
<dbReference type="OrthoDB" id="417891at2759"/>
<dbReference type="OMA" id="WVDICIN"/>
<dbReference type="AlphaFoldDB" id="A0A7R8UAB1"/>
<accession>A0A7R8UAB1</accession>
<protein>
    <recommendedName>
        <fullName evidence="6">Alcohol dehydrogenase</fullName>
    </recommendedName>
</protein>
<dbReference type="InterPro" id="IPR002426">
    <property type="entry name" value="ADH_Ceratitis-type"/>
</dbReference>
<keyword evidence="5" id="KW-1185">Reference proteome</keyword>
<dbReference type="GO" id="GO:0005737">
    <property type="term" value="C:cytoplasm"/>
    <property type="evidence" value="ECO:0007669"/>
    <property type="project" value="TreeGrafter"/>
</dbReference>
<organism evidence="4 5">
    <name type="scientific">Hermetia illucens</name>
    <name type="common">Black soldier fly</name>
    <dbReference type="NCBI Taxonomy" id="343691"/>
    <lineage>
        <taxon>Eukaryota</taxon>
        <taxon>Metazoa</taxon>
        <taxon>Ecdysozoa</taxon>
        <taxon>Arthropoda</taxon>
        <taxon>Hexapoda</taxon>
        <taxon>Insecta</taxon>
        <taxon>Pterygota</taxon>
        <taxon>Neoptera</taxon>
        <taxon>Endopterygota</taxon>
        <taxon>Diptera</taxon>
        <taxon>Brachycera</taxon>
        <taxon>Stratiomyomorpha</taxon>
        <taxon>Stratiomyidae</taxon>
        <taxon>Hermetiinae</taxon>
        <taxon>Hermetia</taxon>
    </lineage>
</organism>
<dbReference type="InterPro" id="IPR002347">
    <property type="entry name" value="SDR_fam"/>
</dbReference>
<dbReference type="InParanoid" id="A0A7R8UAB1"/>
<proteinExistence type="inferred from homology"/>
<dbReference type="PRINTS" id="PR00080">
    <property type="entry name" value="SDRFAMILY"/>
</dbReference>
<gene>
    <name evidence="4" type="ORF">HERILL_LOCUS237</name>
</gene>
<comment type="similarity">
    <text evidence="1 3">Belongs to the short-chain dehydrogenases/reductases (SDR) family.</text>
</comment>
<evidence type="ECO:0000256" key="1">
    <source>
        <dbReference type="ARBA" id="ARBA00006484"/>
    </source>
</evidence>
<dbReference type="PANTHER" id="PTHR44229">
    <property type="entry name" value="15-HYDROXYPROSTAGLANDIN DEHYDROGENASE [NAD(+)]"/>
    <property type="match status" value="1"/>
</dbReference>
<dbReference type="PRINTS" id="PR01169">
    <property type="entry name" value="CERATITISADH"/>
</dbReference>
<dbReference type="InterPro" id="IPR036291">
    <property type="entry name" value="NAD(P)-bd_dom_sf"/>
</dbReference>
<keyword evidence="2" id="KW-0560">Oxidoreductase</keyword>
<dbReference type="EMBL" id="LR899009">
    <property type="protein sequence ID" value="CAD7076846.1"/>
    <property type="molecule type" value="Genomic_DNA"/>
</dbReference>
<dbReference type="Proteomes" id="UP000594454">
    <property type="component" value="Chromosome 1"/>
</dbReference>
<evidence type="ECO:0000313" key="4">
    <source>
        <dbReference type="EMBL" id="CAD7076846.1"/>
    </source>
</evidence>
<evidence type="ECO:0000256" key="2">
    <source>
        <dbReference type="ARBA" id="ARBA00023002"/>
    </source>
</evidence>
<evidence type="ECO:0000256" key="3">
    <source>
        <dbReference type="RuleBase" id="RU000363"/>
    </source>
</evidence>
<dbReference type="PANTHER" id="PTHR44229:SF8">
    <property type="entry name" value="ALCOHOL DEHYDROGENASE-RELATED"/>
    <property type="match status" value="1"/>
</dbReference>
<dbReference type="Gene3D" id="3.40.50.720">
    <property type="entry name" value="NAD(P)-binding Rossmann-like Domain"/>
    <property type="match status" value="1"/>
</dbReference>
<reference evidence="4 5" key="1">
    <citation type="submission" date="2020-11" db="EMBL/GenBank/DDBJ databases">
        <authorList>
            <person name="Wallbank WR R."/>
            <person name="Pardo Diaz C."/>
            <person name="Kozak K."/>
            <person name="Martin S."/>
            <person name="Jiggins C."/>
            <person name="Moest M."/>
            <person name="Warren A I."/>
            <person name="Generalovic N T."/>
            <person name="Byers J.R.P. K."/>
            <person name="Montejo-Kovacevich G."/>
            <person name="Yen C E."/>
        </authorList>
    </citation>
    <scope>NUCLEOTIDE SEQUENCE [LARGE SCALE GENOMIC DNA]</scope>
</reference>
<dbReference type="SUPFAM" id="SSF51735">
    <property type="entry name" value="NAD(P)-binding Rossmann-fold domains"/>
    <property type="match status" value="1"/>
</dbReference>
<evidence type="ECO:0008006" key="6">
    <source>
        <dbReference type="Google" id="ProtNLM"/>
    </source>
</evidence>
<sequence>MQFVKKSVIVVGGYGGIGMETCKILLNRGISNLGIFDLTENDEKLNSLQSDDGNAQIRFWKVDVTNKLECKTAFESAASEFGFIDFVVHSVGVVDELDPEKAIGVNLLGTINVNLAAIECMTKEKEKGRGGAILTISSVFGLEPCSSYPVYAAAKHGIIGFLRSLGTEDLYNRTGVKIIVVCPGFTKPSMPRSTPDAIFPYLPVGSPDDRFQPVADCAKRVVDAVEDNDTGTIWIIDNSELTQVAPIKYFFPPPPQ</sequence>
<dbReference type="PROSITE" id="PS00061">
    <property type="entry name" value="ADH_SHORT"/>
    <property type="match status" value="1"/>
</dbReference>
<dbReference type="Pfam" id="PF00106">
    <property type="entry name" value="adh_short"/>
    <property type="match status" value="1"/>
</dbReference>
<name>A0A7R8UAB1_HERIL</name>
<dbReference type="PRINTS" id="PR01167">
    <property type="entry name" value="INSADHFAMILY"/>
</dbReference>
<dbReference type="GO" id="GO:0004022">
    <property type="term" value="F:alcohol dehydrogenase (NAD+) activity"/>
    <property type="evidence" value="ECO:0007669"/>
    <property type="project" value="InterPro"/>
</dbReference>